<proteinExistence type="inferred from homology"/>
<dbReference type="PANTHER" id="PTHR30614:SF0">
    <property type="entry name" value="L-CYSTINE TRANSPORT SYSTEM PERMEASE PROTEIN TCYL"/>
    <property type="match status" value="1"/>
</dbReference>
<name>A0ABS4EXV0_9CLOT</name>
<feature type="transmembrane region" description="Helical" evidence="8">
    <location>
        <begin position="53"/>
        <end position="78"/>
    </location>
</feature>
<evidence type="ECO:0000256" key="8">
    <source>
        <dbReference type="RuleBase" id="RU363032"/>
    </source>
</evidence>
<evidence type="ECO:0000256" key="1">
    <source>
        <dbReference type="ARBA" id="ARBA00004651"/>
    </source>
</evidence>
<evidence type="ECO:0000256" key="5">
    <source>
        <dbReference type="ARBA" id="ARBA00022970"/>
    </source>
</evidence>
<protein>
    <submittedName>
        <fullName evidence="10">Polar amino acid transport system permease protein</fullName>
    </submittedName>
</protein>
<keyword evidence="3" id="KW-1003">Cell membrane</keyword>
<feature type="transmembrane region" description="Helical" evidence="8">
    <location>
        <begin position="17"/>
        <end position="41"/>
    </location>
</feature>
<dbReference type="Proteomes" id="UP000783390">
    <property type="component" value="Unassembled WGS sequence"/>
</dbReference>
<evidence type="ECO:0000259" key="9">
    <source>
        <dbReference type="PROSITE" id="PS50928"/>
    </source>
</evidence>
<keyword evidence="5" id="KW-0029">Amino-acid transport</keyword>
<comment type="subcellular location">
    <subcellularLocation>
        <location evidence="1 8">Cell membrane</location>
        <topology evidence="1 8">Multi-pass membrane protein</topology>
    </subcellularLocation>
</comment>
<gene>
    <name evidence="10" type="ORF">J2Z53_000402</name>
</gene>
<dbReference type="NCBIfam" id="TIGR01726">
    <property type="entry name" value="HEQRo_perm_3TM"/>
    <property type="match status" value="1"/>
</dbReference>
<dbReference type="PANTHER" id="PTHR30614">
    <property type="entry name" value="MEMBRANE COMPONENT OF AMINO ACID ABC TRANSPORTER"/>
    <property type="match status" value="1"/>
</dbReference>
<keyword evidence="2 8" id="KW-0813">Transport</keyword>
<keyword evidence="7 8" id="KW-0472">Membrane</keyword>
<sequence>MINFEVLLPQILGGLKITLGVFILTLIISIPLGMITSIGRIKGNKLSKGIIDLYILIMRGTPLLLQIIFIFFGLPLIGIRFGRFNAAIIAFVLNYGAYFAEIFRAGIESIDKGQFEACEMLGLSEWDIYTRIIIPQAFKVVIPPIGNEVINLIKDTALVYIVGLQDILMVGKIATNREASLFPLVIVGAIYLILVIILTNIFKRLEKRNSYYR</sequence>
<comment type="caution">
    <text evidence="10">The sequence shown here is derived from an EMBL/GenBank/DDBJ whole genome shotgun (WGS) entry which is preliminary data.</text>
</comment>
<feature type="transmembrane region" description="Helical" evidence="8">
    <location>
        <begin position="84"/>
        <end position="103"/>
    </location>
</feature>
<accession>A0ABS4EXV0</accession>
<keyword evidence="11" id="KW-1185">Reference proteome</keyword>
<evidence type="ECO:0000256" key="4">
    <source>
        <dbReference type="ARBA" id="ARBA00022692"/>
    </source>
</evidence>
<dbReference type="SUPFAM" id="SSF161098">
    <property type="entry name" value="MetI-like"/>
    <property type="match status" value="1"/>
</dbReference>
<keyword evidence="6 8" id="KW-1133">Transmembrane helix</keyword>
<dbReference type="Gene3D" id="1.10.3720.10">
    <property type="entry name" value="MetI-like"/>
    <property type="match status" value="1"/>
</dbReference>
<evidence type="ECO:0000256" key="2">
    <source>
        <dbReference type="ARBA" id="ARBA00022448"/>
    </source>
</evidence>
<organism evidence="10 11">
    <name type="scientific">Clostridium moniliforme</name>
    <dbReference type="NCBI Taxonomy" id="39489"/>
    <lineage>
        <taxon>Bacteria</taxon>
        <taxon>Bacillati</taxon>
        <taxon>Bacillota</taxon>
        <taxon>Clostridia</taxon>
        <taxon>Eubacteriales</taxon>
        <taxon>Clostridiaceae</taxon>
        <taxon>Clostridium</taxon>
    </lineage>
</organism>
<feature type="domain" description="ABC transmembrane type-1" evidence="9">
    <location>
        <begin position="11"/>
        <end position="203"/>
    </location>
</feature>
<reference evidence="10 11" key="1">
    <citation type="submission" date="2021-03" db="EMBL/GenBank/DDBJ databases">
        <title>Genomic Encyclopedia of Type Strains, Phase IV (KMG-IV): sequencing the most valuable type-strain genomes for metagenomic binning, comparative biology and taxonomic classification.</title>
        <authorList>
            <person name="Goeker M."/>
        </authorList>
    </citation>
    <scope>NUCLEOTIDE SEQUENCE [LARGE SCALE GENOMIC DNA]</scope>
    <source>
        <strain evidence="10 11">DSM 3984</strain>
    </source>
</reference>
<comment type="similarity">
    <text evidence="8">Belongs to the binding-protein-dependent transport system permease family.</text>
</comment>
<dbReference type="InterPro" id="IPR010065">
    <property type="entry name" value="AA_ABC_transptr_permease_3TM"/>
</dbReference>
<dbReference type="InterPro" id="IPR000515">
    <property type="entry name" value="MetI-like"/>
</dbReference>
<dbReference type="Pfam" id="PF00528">
    <property type="entry name" value="BPD_transp_1"/>
    <property type="match status" value="1"/>
</dbReference>
<dbReference type="EMBL" id="JAGGJZ010000001">
    <property type="protein sequence ID" value="MBP1888823.1"/>
    <property type="molecule type" value="Genomic_DNA"/>
</dbReference>
<evidence type="ECO:0000313" key="10">
    <source>
        <dbReference type="EMBL" id="MBP1888823.1"/>
    </source>
</evidence>
<dbReference type="InterPro" id="IPR035906">
    <property type="entry name" value="MetI-like_sf"/>
</dbReference>
<dbReference type="InterPro" id="IPR043429">
    <property type="entry name" value="ArtM/GltK/GlnP/TcyL/YhdX-like"/>
</dbReference>
<evidence type="ECO:0000313" key="11">
    <source>
        <dbReference type="Proteomes" id="UP000783390"/>
    </source>
</evidence>
<keyword evidence="4 8" id="KW-0812">Transmembrane</keyword>
<feature type="transmembrane region" description="Helical" evidence="8">
    <location>
        <begin position="181"/>
        <end position="202"/>
    </location>
</feature>
<dbReference type="PROSITE" id="PS50928">
    <property type="entry name" value="ABC_TM1"/>
    <property type="match status" value="1"/>
</dbReference>
<evidence type="ECO:0000256" key="3">
    <source>
        <dbReference type="ARBA" id="ARBA00022475"/>
    </source>
</evidence>
<evidence type="ECO:0000256" key="7">
    <source>
        <dbReference type="ARBA" id="ARBA00023136"/>
    </source>
</evidence>
<evidence type="ECO:0000256" key="6">
    <source>
        <dbReference type="ARBA" id="ARBA00022989"/>
    </source>
</evidence>
<dbReference type="CDD" id="cd06261">
    <property type="entry name" value="TM_PBP2"/>
    <property type="match status" value="1"/>
</dbReference>